<dbReference type="EMBL" id="CP000838">
    <property type="protein sequence ID" value="ABW31715.1"/>
    <property type="molecule type" value="Genomic_DNA"/>
</dbReference>
<feature type="domain" description="Transposase InsH N-terminal" evidence="1">
    <location>
        <begin position="2"/>
        <end position="49"/>
    </location>
</feature>
<dbReference type="PANTHER" id="PTHR35604">
    <property type="entry name" value="TRANSPOSASE INSH FOR INSERTION SEQUENCE ELEMENT IS5A-RELATED"/>
    <property type="match status" value="1"/>
</dbReference>
<evidence type="ECO:0000259" key="1">
    <source>
        <dbReference type="Pfam" id="PF05598"/>
    </source>
</evidence>
<gene>
    <name evidence="3" type="ordered locus">AM1_A0212</name>
</gene>
<dbReference type="Proteomes" id="UP000000268">
    <property type="component" value="Plasmid pREB1"/>
</dbReference>
<dbReference type="InterPro" id="IPR025668">
    <property type="entry name" value="Tnp_DDE_dom"/>
</dbReference>
<reference evidence="3 4" key="1">
    <citation type="journal article" date="2008" name="Proc. Natl. Acad. Sci. U.S.A.">
        <title>Niche adaptation and genome expansion in the chlorophyll d-producing cyanobacterium Acaryochloris marina.</title>
        <authorList>
            <person name="Swingley W.D."/>
            <person name="Chen M."/>
            <person name="Cheung P.C."/>
            <person name="Conrad A.L."/>
            <person name="Dejesa L.C."/>
            <person name="Hao J."/>
            <person name="Honchak B.M."/>
            <person name="Karbach L.E."/>
            <person name="Kurdoglu A."/>
            <person name="Lahiri S."/>
            <person name="Mastrian S.D."/>
            <person name="Miyashita H."/>
            <person name="Page L."/>
            <person name="Ramakrishna P."/>
            <person name="Satoh S."/>
            <person name="Sattley W.M."/>
            <person name="Shimada Y."/>
            <person name="Taylor H.L."/>
            <person name="Tomo T."/>
            <person name="Tsuchiya T."/>
            <person name="Wang Z.T."/>
            <person name="Raymond J."/>
            <person name="Mimuro M."/>
            <person name="Blankenship R.E."/>
            <person name="Touchman J.W."/>
        </authorList>
    </citation>
    <scope>NUCLEOTIDE SEQUENCE [LARGE SCALE GENOMIC DNA]</scope>
    <source>
        <strain evidence="4">MBIC 11017</strain>
        <plasmid evidence="4">Plasmid pREB1</plasmid>
    </source>
</reference>
<dbReference type="AlphaFoldDB" id="A8ZKL4"/>
<evidence type="ECO:0000259" key="2">
    <source>
        <dbReference type="Pfam" id="PF13751"/>
    </source>
</evidence>
<dbReference type="Pfam" id="PF05598">
    <property type="entry name" value="DUF772"/>
    <property type="match status" value="1"/>
</dbReference>
<geneLocation type="plasmid" evidence="3 4">
    <name>pREB1</name>
</geneLocation>
<name>A8ZKL4_ACAM1</name>
<keyword evidence="4" id="KW-1185">Reference proteome</keyword>
<proteinExistence type="predicted"/>
<sequence>MSILQFLEGLTDRQAADAVRSRIDWKYLLCLDLSDVGFNHSVLSEFRTRLVTAGVESLIFEKLLQFCQERGWLKPRSRQRTDSTHVLAAIRAVTRLECAGETLRAALNALAVAAPDWLIAHSQPEWADRYSERIEDNHLPKSKSQRIKQAELYGKDGLELLNAVLAGNSPRWLRQILAVEILRKVWVQQYYCCELSIIWRTQQEAPPASVMISSPYEPDAHYAKKHTTSWVGYKAHLSETCEPGELHLITNVETTAAPVDGDMTDSIHTSLANNTLLSSKHIVDTGYLDVELLVTAQEQYQVDLLGPTRTNLRWQAKEAKGFAADDFKVNWQNQSLTCPEGKSSVSWTPAIDGRNNEVVKIKFAASDCSVFPSLHICTRSQRQRRAVTLRPEAQYKALQQARQREPTSEYQQD</sequence>
<dbReference type="Pfam" id="PF13751">
    <property type="entry name" value="DDE_Tnp_1_6"/>
    <property type="match status" value="1"/>
</dbReference>
<keyword evidence="3" id="KW-0614">Plasmid</keyword>
<dbReference type="OrthoDB" id="4334464at2"/>
<accession>A8ZKL4</accession>
<feature type="domain" description="Transposase DDE" evidence="2">
    <location>
        <begin position="337"/>
        <end position="412"/>
    </location>
</feature>
<evidence type="ECO:0000313" key="4">
    <source>
        <dbReference type="Proteomes" id="UP000000268"/>
    </source>
</evidence>
<dbReference type="HOGENOM" id="CLU_028885_2_0_3"/>
<dbReference type="KEGG" id="amr:AM1_A0212"/>
<organism evidence="3 4">
    <name type="scientific">Acaryochloris marina (strain MBIC 11017)</name>
    <dbReference type="NCBI Taxonomy" id="329726"/>
    <lineage>
        <taxon>Bacteria</taxon>
        <taxon>Bacillati</taxon>
        <taxon>Cyanobacteriota</taxon>
        <taxon>Cyanophyceae</taxon>
        <taxon>Acaryochloridales</taxon>
        <taxon>Acaryochloridaceae</taxon>
        <taxon>Acaryochloris</taxon>
    </lineage>
</organism>
<protein>
    <submittedName>
        <fullName evidence="3">Transposase</fullName>
    </submittedName>
</protein>
<evidence type="ECO:0000313" key="3">
    <source>
        <dbReference type="EMBL" id="ABW31715.1"/>
    </source>
</evidence>
<dbReference type="PANTHER" id="PTHR35604:SF2">
    <property type="entry name" value="TRANSPOSASE INSH FOR INSERTION SEQUENCE ELEMENT IS5A-RELATED"/>
    <property type="match status" value="1"/>
</dbReference>
<dbReference type="InterPro" id="IPR008490">
    <property type="entry name" value="Transposase_InsH_N"/>
</dbReference>